<comment type="caution">
    <text evidence="4">The sequence shown here is derived from an EMBL/GenBank/DDBJ whole genome shotgun (WGS) entry which is preliminary data.</text>
</comment>
<reference evidence="4 5" key="1">
    <citation type="submission" date="2016-10" db="EMBL/GenBank/DDBJ databases">
        <title>Genome sequence of the basidiomycete white-rot fungus Trametes pubescens.</title>
        <authorList>
            <person name="Makela M.R."/>
            <person name="Granchi Z."/>
            <person name="Peng M."/>
            <person name="De Vries R.P."/>
            <person name="Grigoriev I."/>
            <person name="Riley R."/>
            <person name="Hilden K."/>
        </authorList>
    </citation>
    <scope>NUCLEOTIDE SEQUENCE [LARGE SCALE GENOMIC DNA]</scope>
    <source>
        <strain evidence="4 5">FBCC735</strain>
    </source>
</reference>
<dbReference type="GO" id="GO:0003697">
    <property type="term" value="F:single-stranded DNA binding"/>
    <property type="evidence" value="ECO:0007669"/>
    <property type="project" value="TreeGrafter"/>
</dbReference>
<dbReference type="SUPFAM" id="SSF52540">
    <property type="entry name" value="P-loop containing nucleoside triphosphate hydrolases"/>
    <property type="match status" value="1"/>
</dbReference>
<proteinExistence type="predicted"/>
<dbReference type="InterPro" id="IPR051988">
    <property type="entry name" value="HRR_RAD51_Paralog"/>
</dbReference>
<gene>
    <name evidence="4" type="ORF">TRAPUB_6209</name>
</gene>
<comment type="subcellular location">
    <subcellularLocation>
        <location evidence="1">Nucleus</location>
    </subcellularLocation>
</comment>
<dbReference type="EMBL" id="MNAD01001625">
    <property type="protein sequence ID" value="OJT03212.1"/>
    <property type="molecule type" value="Genomic_DNA"/>
</dbReference>
<dbReference type="GO" id="GO:0000724">
    <property type="term" value="P:double-strand break repair via homologous recombination"/>
    <property type="evidence" value="ECO:0007669"/>
    <property type="project" value="TreeGrafter"/>
</dbReference>
<evidence type="ECO:0000313" key="4">
    <source>
        <dbReference type="EMBL" id="OJT03212.1"/>
    </source>
</evidence>
<dbReference type="GO" id="GO:0000400">
    <property type="term" value="F:four-way junction DNA binding"/>
    <property type="evidence" value="ECO:0007669"/>
    <property type="project" value="TreeGrafter"/>
</dbReference>
<sequence length="337" mass="37335">MRLQHFSPPIQNELVQALQEIGIRTDTDLLLSEDPTKIFMRLPQDLGISLLDFRRAVAKVAEMASATPTYGDKLLQQELKRQEDIFADDMRIGVPALDALLGGFSPPRVIEVSGDKGSRKTALALQLSLRHLAQVRDSSVLWIDSNGEFSPERVSMMLGQMEGELSPTILERLQVSLAFDVEAVHEVLESLRQTLSSRSSFSELPTTRCIVIDSITPLLGPMLSATSSQGHAIMTTFMRQLRAFADSFLLTILVINSSTKILPSNPETVFETARKPALGPSFTFMADATLWLSQRPPEEAESDDDSTVHIAEVLRSRISRSKTWAQFKIKNGLLVSV</sequence>
<dbReference type="PANTHER" id="PTHR46457:SF1">
    <property type="entry name" value="DNA REPAIR PROTEIN RAD51 HOMOLOG 4"/>
    <property type="match status" value="1"/>
</dbReference>
<dbReference type="InterPro" id="IPR027417">
    <property type="entry name" value="P-loop_NTPase"/>
</dbReference>
<dbReference type="GO" id="GO:0140664">
    <property type="term" value="F:ATP-dependent DNA damage sensor activity"/>
    <property type="evidence" value="ECO:0007669"/>
    <property type="project" value="InterPro"/>
</dbReference>
<dbReference type="OMA" id="CGETREL"/>
<evidence type="ECO:0000256" key="2">
    <source>
        <dbReference type="ARBA" id="ARBA00023242"/>
    </source>
</evidence>
<dbReference type="GO" id="GO:0007131">
    <property type="term" value="P:reciprocal meiotic recombination"/>
    <property type="evidence" value="ECO:0007669"/>
    <property type="project" value="TreeGrafter"/>
</dbReference>
<dbReference type="GO" id="GO:0005815">
    <property type="term" value="C:microtubule organizing center"/>
    <property type="evidence" value="ECO:0007669"/>
    <property type="project" value="TreeGrafter"/>
</dbReference>
<keyword evidence="5" id="KW-1185">Reference proteome</keyword>
<evidence type="ECO:0000256" key="1">
    <source>
        <dbReference type="ARBA" id="ARBA00004123"/>
    </source>
</evidence>
<dbReference type="PANTHER" id="PTHR46457">
    <property type="entry name" value="DNA REPAIR PROTEIN RAD51 HOMOLOG 4"/>
    <property type="match status" value="1"/>
</dbReference>
<dbReference type="GO" id="GO:0005524">
    <property type="term" value="F:ATP binding"/>
    <property type="evidence" value="ECO:0007669"/>
    <property type="project" value="InterPro"/>
</dbReference>
<name>A0A1M2V6K6_TRAPU</name>
<dbReference type="OrthoDB" id="336321at2759"/>
<dbReference type="Gene3D" id="3.40.50.300">
    <property type="entry name" value="P-loop containing nucleotide triphosphate hydrolases"/>
    <property type="match status" value="1"/>
</dbReference>
<dbReference type="Pfam" id="PF08423">
    <property type="entry name" value="Rad51"/>
    <property type="match status" value="1"/>
</dbReference>
<organism evidence="4 5">
    <name type="scientific">Trametes pubescens</name>
    <name type="common">White-rot fungus</name>
    <dbReference type="NCBI Taxonomy" id="154538"/>
    <lineage>
        <taxon>Eukaryota</taxon>
        <taxon>Fungi</taxon>
        <taxon>Dikarya</taxon>
        <taxon>Basidiomycota</taxon>
        <taxon>Agaricomycotina</taxon>
        <taxon>Agaricomycetes</taxon>
        <taxon>Polyporales</taxon>
        <taxon>Polyporaceae</taxon>
        <taxon>Trametes</taxon>
    </lineage>
</organism>
<protein>
    <submittedName>
        <fullName evidence="4">DNA repair protein RAD51-like protein</fullName>
    </submittedName>
</protein>
<feature type="domain" description="RecA family profile 1" evidence="3">
    <location>
        <begin position="86"/>
        <end position="258"/>
    </location>
</feature>
<dbReference type="GO" id="GO:0033063">
    <property type="term" value="C:Rad51B-Rad51C-Rad51D-XRCC2 complex"/>
    <property type="evidence" value="ECO:0007669"/>
    <property type="project" value="TreeGrafter"/>
</dbReference>
<evidence type="ECO:0000259" key="3">
    <source>
        <dbReference type="PROSITE" id="PS50162"/>
    </source>
</evidence>
<dbReference type="STRING" id="154538.A0A1M2V6K6"/>
<accession>A0A1M2V6K6</accession>
<evidence type="ECO:0000313" key="5">
    <source>
        <dbReference type="Proteomes" id="UP000184267"/>
    </source>
</evidence>
<dbReference type="AlphaFoldDB" id="A0A1M2V6K6"/>
<keyword evidence="2" id="KW-0539">Nucleus</keyword>
<dbReference type="GO" id="GO:0042148">
    <property type="term" value="P:DNA strand invasion"/>
    <property type="evidence" value="ECO:0007669"/>
    <property type="project" value="TreeGrafter"/>
</dbReference>
<dbReference type="InterPro" id="IPR013632">
    <property type="entry name" value="Rad51_C"/>
</dbReference>
<dbReference type="Proteomes" id="UP000184267">
    <property type="component" value="Unassembled WGS sequence"/>
</dbReference>
<dbReference type="GO" id="GO:0005657">
    <property type="term" value="C:replication fork"/>
    <property type="evidence" value="ECO:0007669"/>
    <property type="project" value="TreeGrafter"/>
</dbReference>
<dbReference type="InterPro" id="IPR020588">
    <property type="entry name" value="RecA_ATP-bd"/>
</dbReference>
<dbReference type="GO" id="GO:0000723">
    <property type="term" value="P:telomere maintenance"/>
    <property type="evidence" value="ECO:0007669"/>
    <property type="project" value="TreeGrafter"/>
</dbReference>
<dbReference type="PROSITE" id="PS50162">
    <property type="entry name" value="RECA_2"/>
    <property type="match status" value="1"/>
</dbReference>